<dbReference type="KEGG" id="cphy:B5808_12755"/>
<gene>
    <name evidence="3" type="ORF">B5808_12755</name>
</gene>
<evidence type="ECO:0000256" key="1">
    <source>
        <dbReference type="ARBA" id="ARBA00009054"/>
    </source>
</evidence>
<dbReference type="EMBL" id="CP020715">
    <property type="protein sequence ID" value="ARJ05997.1"/>
    <property type="molecule type" value="Genomic_DNA"/>
</dbReference>
<dbReference type="Gene3D" id="3.90.20.20">
    <property type="match status" value="1"/>
</dbReference>
<evidence type="ECO:0000313" key="4">
    <source>
        <dbReference type="Proteomes" id="UP000192775"/>
    </source>
</evidence>
<keyword evidence="4" id="KW-1185">Reference proteome</keyword>
<protein>
    <submittedName>
        <fullName evidence="3">Uncharacterized protein</fullName>
    </submittedName>
</protein>
<comment type="similarity">
    <text evidence="1">Belongs to the GrpE family.</text>
</comment>
<dbReference type="Proteomes" id="UP000192775">
    <property type="component" value="Chromosome"/>
</dbReference>
<proteinExistence type="inferred from homology"/>
<keyword evidence="2" id="KW-0143">Chaperone</keyword>
<evidence type="ECO:0000256" key="2">
    <source>
        <dbReference type="ARBA" id="ARBA00023186"/>
    </source>
</evidence>
<organism evidence="3 4">
    <name type="scientific">Cnuibacter physcomitrellae</name>
    <dbReference type="NCBI Taxonomy" id="1619308"/>
    <lineage>
        <taxon>Bacteria</taxon>
        <taxon>Bacillati</taxon>
        <taxon>Actinomycetota</taxon>
        <taxon>Actinomycetes</taxon>
        <taxon>Micrococcales</taxon>
        <taxon>Microbacteriaceae</taxon>
        <taxon>Cnuibacter</taxon>
    </lineage>
</organism>
<dbReference type="InterPro" id="IPR013805">
    <property type="entry name" value="GrpE_CC"/>
</dbReference>
<reference evidence="3 4" key="1">
    <citation type="submission" date="2017-04" db="EMBL/GenBank/DDBJ databases">
        <authorList>
            <person name="Afonso C.L."/>
            <person name="Miller P.J."/>
            <person name="Scott M.A."/>
            <person name="Spackman E."/>
            <person name="Goraichik I."/>
            <person name="Dimitrov K.M."/>
            <person name="Suarez D.L."/>
            <person name="Swayne D.E."/>
        </authorList>
    </citation>
    <scope>NUCLEOTIDE SEQUENCE [LARGE SCALE GENOMIC DNA]</scope>
    <source>
        <strain evidence="4">XA(T)</strain>
    </source>
</reference>
<dbReference type="RefSeq" id="WP_085020135.1">
    <property type="nucleotide sequence ID" value="NZ_BMHD01000001.1"/>
</dbReference>
<sequence>MSESGSAEQQLAELRRELTALRSQLARANAETEELRQRLKGSRGEAARFAAQTQSMRRSLSWRITRPLRMWRRKGLNGGWT</sequence>
<dbReference type="STRING" id="1619308.B5808_12755"/>
<evidence type="ECO:0000313" key="3">
    <source>
        <dbReference type="EMBL" id="ARJ05997.1"/>
    </source>
</evidence>
<accession>A0A1X9LLK4</accession>
<dbReference type="AlphaFoldDB" id="A0A1X9LLK4"/>
<name>A0A1X9LLK4_9MICO</name>
<dbReference type="SUPFAM" id="SSF58014">
    <property type="entry name" value="Coiled-coil domain of nucleotide exchange factor GrpE"/>
    <property type="match status" value="1"/>
</dbReference>